<dbReference type="Proteomes" id="UP000557566">
    <property type="component" value="Unassembled WGS sequence"/>
</dbReference>
<protein>
    <submittedName>
        <fullName evidence="2">Uncharacterized protein</fullName>
    </submittedName>
</protein>
<dbReference type="OrthoDB" id="4940618at2759"/>
<evidence type="ECO:0000313" key="3">
    <source>
        <dbReference type="Proteomes" id="UP000557566"/>
    </source>
</evidence>
<proteinExistence type="predicted"/>
<accession>A0A8H4LSJ8</accession>
<keyword evidence="3" id="KW-1185">Reference proteome</keyword>
<evidence type="ECO:0000313" key="2">
    <source>
        <dbReference type="EMBL" id="KAF4504554.1"/>
    </source>
</evidence>
<dbReference type="EMBL" id="JAAVMX010000009">
    <property type="protein sequence ID" value="KAF4504554.1"/>
    <property type="molecule type" value="Genomic_DNA"/>
</dbReference>
<evidence type="ECO:0000256" key="1">
    <source>
        <dbReference type="SAM" id="MobiDB-lite"/>
    </source>
</evidence>
<sequence>MPFTAVNTPTATSGSIEREGPASPALDRPTSPGGEEEEGEGEVTVTSQDPPAPATNGTSSTAHNASRVRTAPAPQAAANRVQKRPRGGRVHTPVRNISCAGKTTTCTGCLKLVPTKCYADHVKAHLMEQSGTAVVPDTRRCGNCITKGRTCKVNLNPSEQGRKTLRCYCCLKYKETCSHISSNRHVSASRAGLHPALET</sequence>
<organism evidence="2 3">
    <name type="scientific">Ophiocordyceps sinensis</name>
    <dbReference type="NCBI Taxonomy" id="72228"/>
    <lineage>
        <taxon>Eukaryota</taxon>
        <taxon>Fungi</taxon>
        <taxon>Dikarya</taxon>
        <taxon>Ascomycota</taxon>
        <taxon>Pezizomycotina</taxon>
        <taxon>Sordariomycetes</taxon>
        <taxon>Hypocreomycetidae</taxon>
        <taxon>Hypocreales</taxon>
        <taxon>Ophiocordycipitaceae</taxon>
        <taxon>Ophiocordyceps</taxon>
    </lineage>
</organism>
<name>A0A8H4LSJ8_9HYPO</name>
<gene>
    <name evidence="2" type="ORF">G6O67_007996</name>
</gene>
<feature type="compositionally biased region" description="Polar residues" evidence="1">
    <location>
        <begin position="44"/>
        <end position="64"/>
    </location>
</feature>
<comment type="caution">
    <text evidence="2">The sequence shown here is derived from an EMBL/GenBank/DDBJ whole genome shotgun (WGS) entry which is preliminary data.</text>
</comment>
<reference evidence="2 3" key="1">
    <citation type="journal article" date="2020" name="Genome Biol. Evol.">
        <title>A new high-quality draft genome assembly of the Chinese cordyceps Ophiocordyceps sinensis.</title>
        <authorList>
            <person name="Shu R."/>
            <person name="Zhang J."/>
            <person name="Meng Q."/>
            <person name="Zhang H."/>
            <person name="Zhou G."/>
            <person name="Li M."/>
            <person name="Wu P."/>
            <person name="Zhao Y."/>
            <person name="Chen C."/>
            <person name="Qin Q."/>
        </authorList>
    </citation>
    <scope>NUCLEOTIDE SEQUENCE [LARGE SCALE GENOMIC DNA]</scope>
    <source>
        <strain evidence="2 3">IOZ07</strain>
    </source>
</reference>
<feature type="region of interest" description="Disordered" evidence="1">
    <location>
        <begin position="1"/>
        <end position="92"/>
    </location>
</feature>
<feature type="compositionally biased region" description="Polar residues" evidence="1">
    <location>
        <begin position="1"/>
        <end position="15"/>
    </location>
</feature>
<dbReference type="AlphaFoldDB" id="A0A8H4LSJ8"/>